<protein>
    <recommendedName>
        <fullName evidence="4">PspA/IM30 family protein</fullName>
    </recommendedName>
</protein>
<evidence type="ECO:0008006" key="4">
    <source>
        <dbReference type="Google" id="ProtNLM"/>
    </source>
</evidence>
<evidence type="ECO:0000313" key="3">
    <source>
        <dbReference type="Proteomes" id="UP001165685"/>
    </source>
</evidence>
<evidence type="ECO:0000256" key="1">
    <source>
        <dbReference type="SAM" id="MobiDB-lite"/>
    </source>
</evidence>
<comment type="caution">
    <text evidence="2">The sequence shown here is derived from an EMBL/GenBank/DDBJ whole genome shotgun (WGS) entry which is preliminary data.</text>
</comment>
<dbReference type="RefSeq" id="WP_270676399.1">
    <property type="nucleotide sequence ID" value="NZ_JAQFWP010000006.1"/>
</dbReference>
<sequence length="218" mass="24965">MSLGKWLNPAAWGRPRDFESRLASLQPELHRHRQRAAEARQNGGTDLRCLLAEAEYERAELVKTIAHRAGRLGVDWSEQHDGLLLDLVEVDARTGQSTALETLRGDLLGLIEDGRAHDAKQKAREALDRAQTERRDAEKAREDERSMAKWQEKRGEMIDLMATRAKELESSGRLDAVAEWERQQEKTVQQLLFMDRTVGMDSDADSIREELRRRIAEL</sequence>
<proteinExistence type="predicted"/>
<feature type="region of interest" description="Disordered" evidence="1">
    <location>
        <begin position="121"/>
        <end position="149"/>
    </location>
</feature>
<organism evidence="2 3">
    <name type="scientific">Nocardiopsis suaedae</name>
    <dbReference type="NCBI Taxonomy" id="3018444"/>
    <lineage>
        <taxon>Bacteria</taxon>
        <taxon>Bacillati</taxon>
        <taxon>Actinomycetota</taxon>
        <taxon>Actinomycetes</taxon>
        <taxon>Streptosporangiales</taxon>
        <taxon>Nocardiopsidaceae</taxon>
        <taxon>Nocardiopsis</taxon>
    </lineage>
</organism>
<gene>
    <name evidence="2" type="ORF">O4U47_05270</name>
</gene>
<accession>A0ABT4TGR1</accession>
<evidence type="ECO:0000313" key="2">
    <source>
        <dbReference type="EMBL" id="MDA2803912.1"/>
    </source>
</evidence>
<dbReference type="Proteomes" id="UP001165685">
    <property type="component" value="Unassembled WGS sequence"/>
</dbReference>
<dbReference type="EMBL" id="JAQFWP010000006">
    <property type="protein sequence ID" value="MDA2803912.1"/>
    <property type="molecule type" value="Genomic_DNA"/>
</dbReference>
<reference evidence="2" key="1">
    <citation type="submission" date="2023-01" db="EMBL/GenBank/DDBJ databases">
        <title>Draft genome sequence of Nocardiopsis sp. LSu2-4 isolated from halophytes.</title>
        <authorList>
            <person name="Duangmal K."/>
            <person name="Chantavorakit T."/>
        </authorList>
    </citation>
    <scope>NUCLEOTIDE SEQUENCE</scope>
    <source>
        <strain evidence="2">LSu2-4</strain>
    </source>
</reference>
<keyword evidence="3" id="KW-1185">Reference proteome</keyword>
<name>A0ABT4TGR1_9ACTN</name>